<organism evidence="4 5">
    <name type="scientific">Herbiconiux daphne</name>
    <dbReference type="NCBI Taxonomy" id="2970914"/>
    <lineage>
        <taxon>Bacteria</taxon>
        <taxon>Bacillati</taxon>
        <taxon>Actinomycetota</taxon>
        <taxon>Actinomycetes</taxon>
        <taxon>Micrococcales</taxon>
        <taxon>Microbacteriaceae</taxon>
        <taxon>Herbiconiux</taxon>
    </lineage>
</organism>
<dbReference type="CDD" id="cd12159">
    <property type="entry name" value="2-Hacid_dh_2"/>
    <property type="match status" value="1"/>
</dbReference>
<name>A0ABT2H1U7_9MICO</name>
<gene>
    <name evidence="4" type="ORF">N1032_09140</name>
</gene>
<reference evidence="4" key="1">
    <citation type="submission" date="2022-08" db="EMBL/GenBank/DDBJ databases">
        <authorList>
            <person name="Deng Y."/>
            <person name="Han X.-F."/>
            <person name="Zhang Y.-Q."/>
        </authorList>
    </citation>
    <scope>NUCLEOTIDE SEQUENCE</scope>
    <source>
        <strain evidence="4">CPCC 203386</strain>
    </source>
</reference>
<dbReference type="PROSITE" id="PS00671">
    <property type="entry name" value="D_2_HYDROXYACID_DH_3"/>
    <property type="match status" value="1"/>
</dbReference>
<dbReference type="Proteomes" id="UP001165586">
    <property type="component" value="Unassembled WGS sequence"/>
</dbReference>
<protein>
    <submittedName>
        <fullName evidence="4">D-isomer specific 2-hydroxyacid dehydrogenase family protein</fullName>
    </submittedName>
</protein>
<dbReference type="InterPro" id="IPR029753">
    <property type="entry name" value="D-isomer_DH_CS"/>
</dbReference>
<evidence type="ECO:0000259" key="3">
    <source>
        <dbReference type="Pfam" id="PF02826"/>
    </source>
</evidence>
<dbReference type="Gene3D" id="3.40.50.720">
    <property type="entry name" value="NAD(P)-binding Rossmann-like Domain"/>
    <property type="match status" value="2"/>
</dbReference>
<proteinExistence type="predicted"/>
<evidence type="ECO:0000256" key="2">
    <source>
        <dbReference type="ARBA" id="ARBA00023027"/>
    </source>
</evidence>
<dbReference type="Pfam" id="PF02826">
    <property type="entry name" value="2-Hacid_dh_C"/>
    <property type="match status" value="1"/>
</dbReference>
<dbReference type="InterPro" id="IPR036291">
    <property type="entry name" value="NAD(P)-bd_dom_sf"/>
</dbReference>
<sequence length="301" mass="31432">MLPEPDPFFVAAVEDAGGTVAPLDDDTRGLVWLSSEGADDFAAALAAHPQIGWAQLPWAGIDAFAEVIRDQAVPGRIFTSAKGAFAQPVAEHALTLTLALLRDLPERIRATSWGPKAGWSLYGLHVVIVGAGGIAIELLRLLEPFGVTSTVVRRSGDPVAGATRTVTDDRLHEVLPDADVVVVAAASTPGTANMFSAAEFELMRDSAYIVNIARGALIDTDALVAALRSGAIAGAGVDVTDPEPLPDGHPLWAEPHAIITPHSADTPEMTAPLLAARVRHNVRALLDTGDFAGRVDPAAGY</sequence>
<evidence type="ECO:0000313" key="5">
    <source>
        <dbReference type="Proteomes" id="UP001165586"/>
    </source>
</evidence>
<dbReference type="PANTHER" id="PTHR43333">
    <property type="entry name" value="2-HACID_DH_C DOMAIN-CONTAINING PROTEIN"/>
    <property type="match status" value="1"/>
</dbReference>
<keyword evidence="5" id="KW-1185">Reference proteome</keyword>
<dbReference type="EMBL" id="JANLCJ010000003">
    <property type="protein sequence ID" value="MCS5733900.1"/>
    <property type="molecule type" value="Genomic_DNA"/>
</dbReference>
<dbReference type="SUPFAM" id="SSF51735">
    <property type="entry name" value="NAD(P)-binding Rossmann-fold domains"/>
    <property type="match status" value="1"/>
</dbReference>
<keyword evidence="2" id="KW-0520">NAD</keyword>
<dbReference type="InterPro" id="IPR006140">
    <property type="entry name" value="D-isomer_DH_NAD-bd"/>
</dbReference>
<comment type="caution">
    <text evidence="4">The sequence shown here is derived from an EMBL/GenBank/DDBJ whole genome shotgun (WGS) entry which is preliminary data.</text>
</comment>
<evidence type="ECO:0000313" key="4">
    <source>
        <dbReference type="EMBL" id="MCS5733900.1"/>
    </source>
</evidence>
<evidence type="ECO:0000256" key="1">
    <source>
        <dbReference type="ARBA" id="ARBA00023002"/>
    </source>
</evidence>
<dbReference type="PANTHER" id="PTHR43333:SF1">
    <property type="entry name" value="D-ISOMER SPECIFIC 2-HYDROXYACID DEHYDROGENASE NAD-BINDING DOMAIN-CONTAINING PROTEIN"/>
    <property type="match status" value="1"/>
</dbReference>
<accession>A0ABT2H1U7</accession>
<feature type="domain" description="D-isomer specific 2-hydroxyacid dehydrogenase NAD-binding" evidence="3">
    <location>
        <begin position="96"/>
        <end position="264"/>
    </location>
</feature>
<keyword evidence="1" id="KW-0560">Oxidoreductase</keyword>